<dbReference type="Gene3D" id="3.40.50.11030">
    <property type="entry name" value="Threonylcarbamoyl-AMP synthase, C-terminal domain"/>
    <property type="match status" value="1"/>
</dbReference>
<evidence type="ECO:0000256" key="2">
    <source>
        <dbReference type="ARBA" id="ARBA00007663"/>
    </source>
</evidence>
<keyword evidence="17" id="KW-1185">Reference proteome</keyword>
<dbReference type="EMBL" id="CALTRL010000143">
    <property type="protein sequence ID" value="CAH7666666.1"/>
    <property type="molecule type" value="Genomic_DNA"/>
</dbReference>
<keyword evidence="10" id="KW-0067">ATP-binding</keyword>
<dbReference type="GO" id="GO:0003725">
    <property type="term" value="F:double-stranded RNA binding"/>
    <property type="evidence" value="ECO:0007669"/>
    <property type="project" value="InterPro"/>
</dbReference>
<dbReference type="SUPFAM" id="SSF55821">
    <property type="entry name" value="YrdC/RibB"/>
    <property type="match status" value="1"/>
</dbReference>
<evidence type="ECO:0000256" key="12">
    <source>
        <dbReference type="ARBA" id="ARBA00048366"/>
    </source>
</evidence>
<evidence type="ECO:0000256" key="14">
    <source>
        <dbReference type="SAM" id="MobiDB-lite"/>
    </source>
</evidence>
<comment type="caution">
    <text evidence="16">The sequence shown here is derived from an EMBL/GenBank/DDBJ whole genome shotgun (WGS) entry which is preliminary data.</text>
</comment>
<dbReference type="PANTHER" id="PTHR17490">
    <property type="entry name" value="SUA5"/>
    <property type="match status" value="1"/>
</dbReference>
<comment type="similarity">
    <text evidence="2">Belongs to the SUA5 family.</text>
</comment>
<reference evidence="16" key="1">
    <citation type="submission" date="2022-06" db="EMBL/GenBank/DDBJ databases">
        <authorList>
            <consortium name="SYNGENTA / RWTH Aachen University"/>
        </authorList>
    </citation>
    <scope>NUCLEOTIDE SEQUENCE</scope>
</reference>
<feature type="domain" description="YrdC-like" evidence="15">
    <location>
        <begin position="57"/>
        <end position="254"/>
    </location>
</feature>
<dbReference type="EC" id="2.7.7.87" evidence="3"/>
<comment type="catalytic activity">
    <reaction evidence="12">
        <text>L-threonine + hydrogencarbonate + ATP = L-threonylcarbamoyladenylate + diphosphate + H2O</text>
        <dbReference type="Rhea" id="RHEA:36407"/>
        <dbReference type="ChEBI" id="CHEBI:15377"/>
        <dbReference type="ChEBI" id="CHEBI:17544"/>
        <dbReference type="ChEBI" id="CHEBI:30616"/>
        <dbReference type="ChEBI" id="CHEBI:33019"/>
        <dbReference type="ChEBI" id="CHEBI:57926"/>
        <dbReference type="ChEBI" id="CHEBI:73682"/>
        <dbReference type="EC" id="2.7.7.87"/>
    </reaction>
</comment>
<dbReference type="AlphaFoldDB" id="A0AAV0AH71"/>
<gene>
    <name evidence="16" type="ORF">PPACK8108_LOCUS1015</name>
</gene>
<keyword evidence="6" id="KW-0808">Transferase</keyword>
<name>A0AAV0AH71_PHAPC</name>
<dbReference type="Gene3D" id="3.90.870.10">
    <property type="entry name" value="DHBP synthase"/>
    <property type="match status" value="1"/>
</dbReference>
<evidence type="ECO:0000256" key="6">
    <source>
        <dbReference type="ARBA" id="ARBA00022679"/>
    </source>
</evidence>
<evidence type="ECO:0000259" key="15">
    <source>
        <dbReference type="PROSITE" id="PS51163"/>
    </source>
</evidence>
<dbReference type="GO" id="GO:0000049">
    <property type="term" value="F:tRNA binding"/>
    <property type="evidence" value="ECO:0007669"/>
    <property type="project" value="TreeGrafter"/>
</dbReference>
<dbReference type="InterPro" id="IPR005145">
    <property type="entry name" value="Sua5_C"/>
</dbReference>
<evidence type="ECO:0000256" key="13">
    <source>
        <dbReference type="ARBA" id="ARBA00056339"/>
    </source>
</evidence>
<dbReference type="GO" id="GO:0005737">
    <property type="term" value="C:cytoplasm"/>
    <property type="evidence" value="ECO:0007669"/>
    <property type="project" value="UniProtKB-SubCell"/>
</dbReference>
<evidence type="ECO:0000256" key="3">
    <source>
        <dbReference type="ARBA" id="ARBA00012584"/>
    </source>
</evidence>
<sequence length="440" mass="48249">MTVLGDLSTEQRKMKAKDEEGEGGVLLKTDLLSCDLDSINFSTDNFAKPIISCERTSAAIKRAARLIESDSLVAFPTETVYGLGADATSSAAVSKIFNTKGRPSDNPLIVHISDAELLKDFLPPDWKFPKIYRLLTEKFWPGPLTILVPTVSSAQRSSKISELVTCGLKTVGVRVPDHPIARAIIYETRLPIAAPSANLSGRPSPTTANHVLKDLEGRIKLILDGGPCKVGLESTVVDGLGSDGILRILRPGGLSEEQIRSSIEENLELRESCRVISSFNCLVDKPQTPGMKYKHYSPSANVVILEPVKEIFQDLNGEGDQIPRVDELVTRFLGKVDQAGDKCLKVGLMLMEDGDLSKAFKQRLVLFDRRIVFYSCDLGVGSRPEVSAQRLFSSIRYLDEELGVDLIFSERIVEDGLGVAVMERLHKASNKAPFQKVLLP</sequence>
<evidence type="ECO:0000256" key="7">
    <source>
        <dbReference type="ARBA" id="ARBA00022694"/>
    </source>
</evidence>
<protein>
    <recommendedName>
        <fullName evidence="4">Threonylcarbamoyl-AMP synthase</fullName>
        <ecNumber evidence="3">2.7.7.87</ecNumber>
    </recommendedName>
    <alternativeName>
        <fullName evidence="11">L-threonylcarbamoyladenylate synthase</fullName>
    </alternativeName>
</protein>
<feature type="compositionally biased region" description="Basic and acidic residues" evidence="14">
    <location>
        <begin position="9"/>
        <end position="18"/>
    </location>
</feature>
<dbReference type="InterPro" id="IPR038385">
    <property type="entry name" value="Sua5/YwlC_C"/>
</dbReference>
<evidence type="ECO:0000256" key="9">
    <source>
        <dbReference type="ARBA" id="ARBA00022741"/>
    </source>
</evidence>
<evidence type="ECO:0000256" key="8">
    <source>
        <dbReference type="ARBA" id="ARBA00022695"/>
    </source>
</evidence>
<evidence type="ECO:0000256" key="11">
    <source>
        <dbReference type="ARBA" id="ARBA00029774"/>
    </source>
</evidence>
<keyword evidence="7" id="KW-0819">tRNA processing</keyword>
<keyword evidence="5" id="KW-0963">Cytoplasm</keyword>
<feature type="region of interest" description="Disordered" evidence="14">
    <location>
        <begin position="1"/>
        <end position="20"/>
    </location>
</feature>
<dbReference type="GO" id="GO:0005524">
    <property type="term" value="F:ATP binding"/>
    <property type="evidence" value="ECO:0007669"/>
    <property type="project" value="UniProtKB-KW"/>
</dbReference>
<dbReference type="FunFam" id="3.90.870.10:FF:000008">
    <property type="entry name" value="Threonylcarbamoyl-AMP synthase"/>
    <property type="match status" value="1"/>
</dbReference>
<proteinExistence type="inferred from homology"/>
<evidence type="ECO:0000256" key="10">
    <source>
        <dbReference type="ARBA" id="ARBA00022840"/>
    </source>
</evidence>
<dbReference type="NCBIfam" id="TIGR00057">
    <property type="entry name" value="L-threonylcarbamoyladenylate synthase"/>
    <property type="match status" value="1"/>
</dbReference>
<evidence type="ECO:0000256" key="5">
    <source>
        <dbReference type="ARBA" id="ARBA00022490"/>
    </source>
</evidence>
<keyword evidence="8" id="KW-0548">Nucleotidyltransferase</keyword>
<evidence type="ECO:0000313" key="16">
    <source>
        <dbReference type="EMBL" id="CAH7666666.1"/>
    </source>
</evidence>
<accession>A0AAV0AH71</accession>
<dbReference type="Pfam" id="PF01300">
    <property type="entry name" value="Sua5_yciO_yrdC"/>
    <property type="match status" value="1"/>
</dbReference>
<evidence type="ECO:0000313" key="17">
    <source>
        <dbReference type="Proteomes" id="UP001153365"/>
    </source>
</evidence>
<dbReference type="Proteomes" id="UP001153365">
    <property type="component" value="Unassembled WGS sequence"/>
</dbReference>
<dbReference type="InterPro" id="IPR050156">
    <property type="entry name" value="TC-AMP_synthase_SUA5"/>
</dbReference>
<dbReference type="GO" id="GO:0002949">
    <property type="term" value="P:tRNA threonylcarbamoyladenosine modification"/>
    <property type="evidence" value="ECO:0007669"/>
    <property type="project" value="UniProtKB-ARBA"/>
</dbReference>
<dbReference type="InterPro" id="IPR017945">
    <property type="entry name" value="DHBP_synth_RibB-like_a/b_dom"/>
</dbReference>
<evidence type="ECO:0000256" key="4">
    <source>
        <dbReference type="ARBA" id="ARBA00015492"/>
    </source>
</evidence>
<dbReference type="GO" id="GO:0061710">
    <property type="term" value="F:L-threonylcarbamoyladenylate synthase"/>
    <property type="evidence" value="ECO:0007669"/>
    <property type="project" value="UniProtKB-EC"/>
</dbReference>
<comment type="subcellular location">
    <subcellularLocation>
        <location evidence="1">Cytoplasm</location>
    </subcellularLocation>
</comment>
<dbReference type="Pfam" id="PF03481">
    <property type="entry name" value="Sua5_C"/>
    <property type="match status" value="1"/>
</dbReference>
<dbReference type="PANTHER" id="PTHR17490:SF16">
    <property type="entry name" value="THREONYLCARBAMOYL-AMP SYNTHASE"/>
    <property type="match status" value="1"/>
</dbReference>
<dbReference type="InterPro" id="IPR006070">
    <property type="entry name" value="Sua5-like_dom"/>
</dbReference>
<dbReference type="PROSITE" id="PS51163">
    <property type="entry name" value="YRDC"/>
    <property type="match status" value="1"/>
</dbReference>
<evidence type="ECO:0000256" key="1">
    <source>
        <dbReference type="ARBA" id="ARBA00004496"/>
    </source>
</evidence>
<dbReference type="GO" id="GO:0006450">
    <property type="term" value="P:regulation of translational fidelity"/>
    <property type="evidence" value="ECO:0007669"/>
    <property type="project" value="TreeGrafter"/>
</dbReference>
<comment type="function">
    <text evidence="13">Required for the formation of a threonylcarbamoyl group on adenosine at position 37 (t(6)A37) in tRNAs that read codons beginning with adenine. Likely catalyzes the conversion of L-threonine, HCO(3)(-)/CO(2) and ATP to give threonylcarbamoyl-AMP (TC-AMP) as the acyladenylate intermediate, with the release of diphosphate. Required for normal translation, by ensuring translation fidelity at the level of codon recognition, appropriate translation initiation selection and maintenance of reading frame. Also involved in telomere replication. Binds to single-stranded telomeric (ssTG) DNA and positively regulates telomere length.</text>
</comment>
<organism evidence="16 17">
    <name type="scientific">Phakopsora pachyrhizi</name>
    <name type="common">Asian soybean rust disease fungus</name>
    <dbReference type="NCBI Taxonomy" id="170000"/>
    <lineage>
        <taxon>Eukaryota</taxon>
        <taxon>Fungi</taxon>
        <taxon>Dikarya</taxon>
        <taxon>Basidiomycota</taxon>
        <taxon>Pucciniomycotina</taxon>
        <taxon>Pucciniomycetes</taxon>
        <taxon>Pucciniales</taxon>
        <taxon>Phakopsoraceae</taxon>
        <taxon>Phakopsora</taxon>
    </lineage>
</organism>
<keyword evidence="9" id="KW-0547">Nucleotide-binding</keyword>